<evidence type="ECO:0000256" key="3">
    <source>
        <dbReference type="PROSITE-ProRule" id="PRU00464"/>
    </source>
</evidence>
<dbReference type="InterPro" id="IPR019808">
    <property type="entry name" value="Histidine_triad_CS"/>
</dbReference>
<evidence type="ECO:0000259" key="4">
    <source>
        <dbReference type="PROSITE" id="PS51084"/>
    </source>
</evidence>
<dbReference type="Proteomes" id="UP000824128">
    <property type="component" value="Unassembled WGS sequence"/>
</dbReference>
<dbReference type="Pfam" id="PF01230">
    <property type="entry name" value="HIT"/>
    <property type="match status" value="1"/>
</dbReference>
<dbReference type="GO" id="GO:0003824">
    <property type="term" value="F:catalytic activity"/>
    <property type="evidence" value="ECO:0007669"/>
    <property type="project" value="InterPro"/>
</dbReference>
<protein>
    <submittedName>
        <fullName evidence="5">Histidine triad nucleotide-binding protein</fullName>
    </submittedName>
</protein>
<comment type="caution">
    <text evidence="5">The sequence shown here is derived from an EMBL/GenBank/DDBJ whole genome shotgun (WGS) entry which is preliminary data.</text>
</comment>
<organism evidence="5 6">
    <name type="scientific">Candidatus Aphodomorpha intestinavium</name>
    <dbReference type="NCBI Taxonomy" id="2840672"/>
    <lineage>
        <taxon>Bacteria</taxon>
        <taxon>Bacillati</taxon>
        <taxon>Bacillota</taxon>
        <taxon>Clostridia</taxon>
        <taxon>Eubacteriales</taxon>
        <taxon>Candidatus Aphodomorpha</taxon>
    </lineage>
</organism>
<proteinExistence type="predicted"/>
<dbReference type="EMBL" id="DVNZ01000173">
    <property type="protein sequence ID" value="HIU94594.1"/>
    <property type="molecule type" value="Genomic_DNA"/>
</dbReference>
<dbReference type="InterPro" id="IPR001310">
    <property type="entry name" value="Histidine_triad_HIT"/>
</dbReference>
<dbReference type="InterPro" id="IPR036265">
    <property type="entry name" value="HIT-like_sf"/>
</dbReference>
<dbReference type="PROSITE" id="PS51084">
    <property type="entry name" value="HIT_2"/>
    <property type="match status" value="1"/>
</dbReference>
<feature type="active site" description="Tele-AMP-histidine intermediate" evidence="1">
    <location>
        <position position="100"/>
    </location>
</feature>
<feature type="domain" description="HIT" evidence="4">
    <location>
        <begin position="5"/>
        <end position="114"/>
    </location>
</feature>
<sequence length="114" mass="12205">MDNCLFCRIARGEIPSKKVYEDDDVLVFHDVDPQAPVHVLVIPKRHIESADALTDGDAATVMAMLSAARRAARALGVDGSGYRLVTNVGADGGQSVPHLHLHLLGGRSLQWPPG</sequence>
<dbReference type="SUPFAM" id="SSF54197">
    <property type="entry name" value="HIT-like"/>
    <property type="match status" value="1"/>
</dbReference>
<feature type="short sequence motif" description="Histidine triad motif" evidence="2 3">
    <location>
        <begin position="98"/>
        <end position="102"/>
    </location>
</feature>
<evidence type="ECO:0000313" key="5">
    <source>
        <dbReference type="EMBL" id="HIU94594.1"/>
    </source>
</evidence>
<accession>A0A9D1N4F8</accession>
<gene>
    <name evidence="5" type="ORF">IAD24_05475</name>
</gene>
<dbReference type="Gene3D" id="3.30.428.10">
    <property type="entry name" value="HIT-like"/>
    <property type="match status" value="1"/>
</dbReference>
<name>A0A9D1N4F8_9FIRM</name>
<dbReference type="PANTHER" id="PTHR23089">
    <property type="entry name" value="HISTIDINE TRIAD HIT PROTEIN"/>
    <property type="match status" value="1"/>
</dbReference>
<evidence type="ECO:0000313" key="6">
    <source>
        <dbReference type="Proteomes" id="UP000824128"/>
    </source>
</evidence>
<dbReference type="PRINTS" id="PR00332">
    <property type="entry name" value="HISTRIAD"/>
</dbReference>
<reference evidence="5" key="2">
    <citation type="journal article" date="2021" name="PeerJ">
        <title>Extensive microbial diversity within the chicken gut microbiome revealed by metagenomics and culture.</title>
        <authorList>
            <person name="Gilroy R."/>
            <person name="Ravi A."/>
            <person name="Getino M."/>
            <person name="Pursley I."/>
            <person name="Horton D.L."/>
            <person name="Alikhan N.F."/>
            <person name="Baker D."/>
            <person name="Gharbi K."/>
            <person name="Hall N."/>
            <person name="Watson M."/>
            <person name="Adriaenssens E.M."/>
            <person name="Foster-Nyarko E."/>
            <person name="Jarju S."/>
            <person name="Secka A."/>
            <person name="Antonio M."/>
            <person name="Oren A."/>
            <person name="Chaudhuri R.R."/>
            <person name="La Ragione R."/>
            <person name="Hildebrand F."/>
            <person name="Pallen M.J."/>
        </authorList>
    </citation>
    <scope>NUCLEOTIDE SEQUENCE</scope>
    <source>
        <strain evidence="5">ChiGjej2B2-16831</strain>
    </source>
</reference>
<evidence type="ECO:0000256" key="2">
    <source>
        <dbReference type="PIRSR" id="PIRSR601310-3"/>
    </source>
</evidence>
<dbReference type="InterPro" id="IPR011146">
    <property type="entry name" value="HIT-like"/>
</dbReference>
<evidence type="ECO:0000256" key="1">
    <source>
        <dbReference type="PIRSR" id="PIRSR601310-1"/>
    </source>
</evidence>
<reference evidence="5" key="1">
    <citation type="submission" date="2020-10" db="EMBL/GenBank/DDBJ databases">
        <authorList>
            <person name="Gilroy R."/>
        </authorList>
    </citation>
    <scope>NUCLEOTIDE SEQUENCE</scope>
    <source>
        <strain evidence="5">ChiGjej2B2-16831</strain>
    </source>
</reference>
<dbReference type="PROSITE" id="PS00892">
    <property type="entry name" value="HIT_1"/>
    <property type="match status" value="1"/>
</dbReference>
<dbReference type="AlphaFoldDB" id="A0A9D1N4F8"/>
<dbReference type="CDD" id="cd01276">
    <property type="entry name" value="PKCI_related"/>
    <property type="match status" value="1"/>
</dbReference>